<proteinExistence type="predicted"/>
<accession>A0A0G0JW79</accession>
<dbReference type="Proteomes" id="UP000034235">
    <property type="component" value="Unassembled WGS sequence"/>
</dbReference>
<reference evidence="1 2" key="1">
    <citation type="journal article" date="2015" name="Nature">
        <title>rRNA introns, odd ribosomes, and small enigmatic genomes across a large radiation of phyla.</title>
        <authorList>
            <person name="Brown C.T."/>
            <person name="Hug L.A."/>
            <person name="Thomas B.C."/>
            <person name="Sharon I."/>
            <person name="Castelle C.J."/>
            <person name="Singh A."/>
            <person name="Wilkins M.J."/>
            <person name="Williams K.H."/>
            <person name="Banfield J.F."/>
        </authorList>
    </citation>
    <scope>NUCLEOTIDE SEQUENCE [LARGE SCALE GENOMIC DNA]</scope>
</reference>
<gene>
    <name evidence="1" type="ORF">US86_C0001G0297</name>
</gene>
<evidence type="ECO:0000313" key="2">
    <source>
        <dbReference type="Proteomes" id="UP000034235"/>
    </source>
</evidence>
<evidence type="ECO:0000313" key="1">
    <source>
        <dbReference type="EMBL" id="KKQ67370.1"/>
    </source>
</evidence>
<sequence length="95" mass="10353">MSIEAIERIQVEARIPAKVEQLKSVYNARSIVSDPEFGKTVFLQPCMDPVTGERCPMLGNMAVPCRKGNGLIDVGLSTVYCPDSSRSGVLKVIKL</sequence>
<dbReference type="EMBL" id="LBUP01000001">
    <property type="protein sequence ID" value="KKQ67370.1"/>
    <property type="molecule type" value="Genomic_DNA"/>
</dbReference>
<name>A0A0G0JW79_9BACT</name>
<dbReference type="AlphaFoldDB" id="A0A0G0JW79"/>
<protein>
    <submittedName>
        <fullName evidence="1">Uncharacterized protein</fullName>
    </submittedName>
</protein>
<organism evidence="1 2">
    <name type="scientific">Candidatus Daviesbacteria bacterium GW2011_GWA2_38_24</name>
    <dbReference type="NCBI Taxonomy" id="1618422"/>
    <lineage>
        <taxon>Bacteria</taxon>
        <taxon>Candidatus Daviesiibacteriota</taxon>
    </lineage>
</organism>
<comment type="caution">
    <text evidence="1">The sequence shown here is derived from an EMBL/GenBank/DDBJ whole genome shotgun (WGS) entry which is preliminary data.</text>
</comment>